<gene>
    <name evidence="2" type="ORF">KC19_VG224600</name>
</gene>
<organism evidence="2 3">
    <name type="scientific">Ceratodon purpureus</name>
    <name type="common">Fire moss</name>
    <name type="synonym">Dicranum purpureum</name>
    <dbReference type="NCBI Taxonomy" id="3225"/>
    <lineage>
        <taxon>Eukaryota</taxon>
        <taxon>Viridiplantae</taxon>
        <taxon>Streptophyta</taxon>
        <taxon>Embryophyta</taxon>
        <taxon>Bryophyta</taxon>
        <taxon>Bryophytina</taxon>
        <taxon>Bryopsida</taxon>
        <taxon>Dicranidae</taxon>
        <taxon>Pseudoditrichales</taxon>
        <taxon>Ditrichaceae</taxon>
        <taxon>Ceratodon</taxon>
    </lineage>
</organism>
<feature type="region of interest" description="Disordered" evidence="1">
    <location>
        <begin position="179"/>
        <end position="202"/>
    </location>
</feature>
<reference evidence="2" key="1">
    <citation type="submission" date="2020-06" db="EMBL/GenBank/DDBJ databases">
        <title>WGS assembly of Ceratodon purpureus strain R40.</title>
        <authorList>
            <person name="Carey S.B."/>
            <person name="Jenkins J."/>
            <person name="Shu S."/>
            <person name="Lovell J.T."/>
            <person name="Sreedasyam A."/>
            <person name="Maumus F."/>
            <person name="Tiley G.P."/>
            <person name="Fernandez-Pozo N."/>
            <person name="Barry K."/>
            <person name="Chen C."/>
            <person name="Wang M."/>
            <person name="Lipzen A."/>
            <person name="Daum C."/>
            <person name="Saski C.A."/>
            <person name="Payton A.C."/>
            <person name="Mcbreen J.C."/>
            <person name="Conrad R.E."/>
            <person name="Kollar L.M."/>
            <person name="Olsson S."/>
            <person name="Huttunen S."/>
            <person name="Landis J.B."/>
            <person name="Wickett N.J."/>
            <person name="Johnson M.G."/>
            <person name="Rensing S.A."/>
            <person name="Grimwood J."/>
            <person name="Schmutz J."/>
            <person name="Mcdaniel S.F."/>
        </authorList>
    </citation>
    <scope>NUCLEOTIDE SEQUENCE</scope>
    <source>
        <strain evidence="2">R40</strain>
    </source>
</reference>
<evidence type="ECO:0000313" key="3">
    <source>
        <dbReference type="Proteomes" id="UP000822688"/>
    </source>
</evidence>
<evidence type="ECO:0000313" key="2">
    <source>
        <dbReference type="EMBL" id="KAG0573953.1"/>
    </source>
</evidence>
<comment type="caution">
    <text evidence="2">The sequence shown here is derived from an EMBL/GenBank/DDBJ whole genome shotgun (WGS) entry which is preliminary data.</text>
</comment>
<protein>
    <submittedName>
        <fullName evidence="2">Uncharacterized protein</fullName>
    </submittedName>
</protein>
<proteinExistence type="predicted"/>
<dbReference type="AlphaFoldDB" id="A0A8T0HTW4"/>
<feature type="compositionally biased region" description="Polar residues" evidence="1">
    <location>
        <begin position="179"/>
        <end position="199"/>
    </location>
</feature>
<keyword evidence="3" id="KW-1185">Reference proteome</keyword>
<accession>A0A8T0HTW4</accession>
<name>A0A8T0HTW4_CERPU</name>
<dbReference type="Proteomes" id="UP000822688">
    <property type="component" value="Chromosome V"/>
</dbReference>
<dbReference type="EMBL" id="CM026426">
    <property type="protein sequence ID" value="KAG0573953.1"/>
    <property type="molecule type" value="Genomic_DNA"/>
</dbReference>
<sequence length="216" mass="22844">MLPRPHLQKWHRGCRQDIGLLQVASRISFNSYLRNRVPSVANGLGCSALHPIAVADSEERLLRHWLQWVWRCVFGLTPIQGGRPANLFFPTPAGEGAVVAAGSLVAGGPLEGNVEAESFAGSFQGSPLRGGGSAGYNVARDLPDGDDEDDGVSSYVPAQPNVAGGLLVVERVCVDAGPSSANKEVQSDGSAQSFASVKSPQRAEVHDQKTLFKIMG</sequence>
<evidence type="ECO:0000256" key="1">
    <source>
        <dbReference type="SAM" id="MobiDB-lite"/>
    </source>
</evidence>